<dbReference type="EMBL" id="ML996179">
    <property type="protein sequence ID" value="KAF2732328.1"/>
    <property type="molecule type" value="Genomic_DNA"/>
</dbReference>
<evidence type="ECO:0000256" key="1">
    <source>
        <dbReference type="ARBA" id="ARBA00007401"/>
    </source>
</evidence>
<feature type="domain" description="Beta-mannosidase-like galactose-binding" evidence="7">
    <location>
        <begin position="119"/>
        <end position="193"/>
    </location>
</feature>
<dbReference type="GO" id="GO:0005975">
    <property type="term" value="P:carbohydrate metabolic process"/>
    <property type="evidence" value="ECO:0007669"/>
    <property type="project" value="InterPro"/>
</dbReference>
<dbReference type="SUPFAM" id="SSF51445">
    <property type="entry name" value="(Trans)glycosidases"/>
    <property type="match status" value="1"/>
</dbReference>
<dbReference type="SUPFAM" id="SSF49303">
    <property type="entry name" value="beta-Galactosidase/glucuronidase domain"/>
    <property type="match status" value="1"/>
</dbReference>
<proteinExistence type="inferred from homology"/>
<feature type="domain" description="Glycoside hydrolase family 2 catalytic" evidence="6">
    <location>
        <begin position="359"/>
        <end position="490"/>
    </location>
</feature>
<dbReference type="OrthoDB" id="408320at2759"/>
<evidence type="ECO:0000259" key="5">
    <source>
        <dbReference type="Pfam" id="PF00703"/>
    </source>
</evidence>
<dbReference type="InterPro" id="IPR054593">
    <property type="entry name" value="Beta-mannosidase-like_N2"/>
</dbReference>
<comment type="caution">
    <text evidence="8">The sequence shown here is derived from an EMBL/GenBank/DDBJ whole genome shotgun (WGS) entry which is preliminary data.</text>
</comment>
<keyword evidence="3" id="KW-0326">Glycosidase</keyword>
<dbReference type="AlphaFoldDB" id="A0A9P4V0R6"/>
<evidence type="ECO:0000256" key="4">
    <source>
        <dbReference type="SAM" id="SignalP"/>
    </source>
</evidence>
<evidence type="ECO:0000313" key="9">
    <source>
        <dbReference type="Proteomes" id="UP000799444"/>
    </source>
</evidence>
<dbReference type="InterPro" id="IPR051913">
    <property type="entry name" value="GH2_Domain-Containing"/>
</dbReference>
<dbReference type="InterPro" id="IPR008979">
    <property type="entry name" value="Galactose-bd-like_sf"/>
</dbReference>
<protein>
    <submittedName>
        <fullName evidence="8">Glycoside hydrolase</fullName>
    </submittedName>
</protein>
<dbReference type="GO" id="GO:0004553">
    <property type="term" value="F:hydrolase activity, hydrolyzing O-glycosyl compounds"/>
    <property type="evidence" value="ECO:0007669"/>
    <property type="project" value="InterPro"/>
</dbReference>
<name>A0A9P4V0R6_9PLEO</name>
<keyword evidence="9" id="KW-1185">Reference proteome</keyword>
<comment type="similarity">
    <text evidence="1">Belongs to the glycosyl hydrolase 2 family.</text>
</comment>
<dbReference type="InterPro" id="IPR006103">
    <property type="entry name" value="Glyco_hydro_2_cat"/>
</dbReference>
<accession>A0A9P4V0R6</accession>
<dbReference type="InterPro" id="IPR013783">
    <property type="entry name" value="Ig-like_fold"/>
</dbReference>
<keyword evidence="2 8" id="KW-0378">Hydrolase</keyword>
<dbReference type="PANTHER" id="PTHR42732">
    <property type="entry name" value="BETA-GALACTOSIDASE"/>
    <property type="match status" value="1"/>
</dbReference>
<feature type="domain" description="Glycoside hydrolase family 2 immunoglobulin-like beta-sandwich" evidence="5">
    <location>
        <begin position="231"/>
        <end position="318"/>
    </location>
</feature>
<dbReference type="Pfam" id="PF22666">
    <property type="entry name" value="Glyco_hydro_2_N2"/>
    <property type="match status" value="1"/>
</dbReference>
<dbReference type="InterPro" id="IPR017853">
    <property type="entry name" value="GH"/>
</dbReference>
<dbReference type="Pfam" id="PF00703">
    <property type="entry name" value="Glyco_hydro_2"/>
    <property type="match status" value="1"/>
</dbReference>
<organism evidence="8 9">
    <name type="scientific">Polyplosphaeria fusca</name>
    <dbReference type="NCBI Taxonomy" id="682080"/>
    <lineage>
        <taxon>Eukaryota</taxon>
        <taxon>Fungi</taxon>
        <taxon>Dikarya</taxon>
        <taxon>Ascomycota</taxon>
        <taxon>Pezizomycotina</taxon>
        <taxon>Dothideomycetes</taxon>
        <taxon>Pleosporomycetidae</taxon>
        <taxon>Pleosporales</taxon>
        <taxon>Tetraplosphaeriaceae</taxon>
        <taxon>Polyplosphaeria</taxon>
    </lineage>
</organism>
<dbReference type="PANTHER" id="PTHR42732:SF2">
    <property type="entry name" value="BETA-MANNOSIDASE"/>
    <property type="match status" value="1"/>
</dbReference>
<evidence type="ECO:0000256" key="3">
    <source>
        <dbReference type="ARBA" id="ARBA00023295"/>
    </source>
</evidence>
<evidence type="ECO:0000313" key="8">
    <source>
        <dbReference type="EMBL" id="KAF2732328.1"/>
    </source>
</evidence>
<keyword evidence="4" id="KW-0732">Signal</keyword>
<dbReference type="Gene3D" id="3.20.20.80">
    <property type="entry name" value="Glycosidases"/>
    <property type="match status" value="1"/>
</dbReference>
<dbReference type="SUPFAM" id="SSF49785">
    <property type="entry name" value="Galactose-binding domain-like"/>
    <property type="match status" value="1"/>
</dbReference>
<dbReference type="Proteomes" id="UP000799444">
    <property type="component" value="Unassembled WGS sequence"/>
</dbReference>
<evidence type="ECO:0000259" key="6">
    <source>
        <dbReference type="Pfam" id="PF02836"/>
    </source>
</evidence>
<dbReference type="InterPro" id="IPR006102">
    <property type="entry name" value="Ig-like_GH2"/>
</dbReference>
<gene>
    <name evidence="8" type="ORF">EJ04DRAFT_608573</name>
</gene>
<reference evidence="8" key="1">
    <citation type="journal article" date="2020" name="Stud. Mycol.">
        <title>101 Dothideomycetes genomes: a test case for predicting lifestyles and emergence of pathogens.</title>
        <authorList>
            <person name="Haridas S."/>
            <person name="Albert R."/>
            <person name="Binder M."/>
            <person name="Bloem J."/>
            <person name="Labutti K."/>
            <person name="Salamov A."/>
            <person name="Andreopoulos B."/>
            <person name="Baker S."/>
            <person name="Barry K."/>
            <person name="Bills G."/>
            <person name="Bluhm B."/>
            <person name="Cannon C."/>
            <person name="Castanera R."/>
            <person name="Culley D."/>
            <person name="Daum C."/>
            <person name="Ezra D."/>
            <person name="Gonzalez J."/>
            <person name="Henrissat B."/>
            <person name="Kuo A."/>
            <person name="Liang C."/>
            <person name="Lipzen A."/>
            <person name="Lutzoni F."/>
            <person name="Magnuson J."/>
            <person name="Mondo S."/>
            <person name="Nolan M."/>
            <person name="Ohm R."/>
            <person name="Pangilinan J."/>
            <person name="Park H.-J."/>
            <person name="Ramirez L."/>
            <person name="Alfaro M."/>
            <person name="Sun H."/>
            <person name="Tritt A."/>
            <person name="Yoshinaga Y."/>
            <person name="Zwiers L.-H."/>
            <person name="Turgeon B."/>
            <person name="Goodwin S."/>
            <person name="Spatafora J."/>
            <person name="Crous P."/>
            <person name="Grigoriev I."/>
        </authorList>
    </citation>
    <scope>NUCLEOTIDE SEQUENCE</scope>
    <source>
        <strain evidence="8">CBS 125425</strain>
    </source>
</reference>
<dbReference type="Gene3D" id="2.60.120.260">
    <property type="entry name" value="Galactose-binding domain-like"/>
    <property type="match status" value="1"/>
</dbReference>
<dbReference type="InterPro" id="IPR036156">
    <property type="entry name" value="Beta-gal/glucu_dom_sf"/>
</dbReference>
<dbReference type="Pfam" id="PF02836">
    <property type="entry name" value="Glyco_hydro_2_C"/>
    <property type="match status" value="1"/>
</dbReference>
<evidence type="ECO:0000259" key="7">
    <source>
        <dbReference type="Pfam" id="PF22666"/>
    </source>
</evidence>
<sequence>MLLSTWVLATLLTRASALATSNNKFFKRQNGTGYELKTGPLDTDWTAQVGTDPWPMYPRPQLERSDWKNLNGVWRYQNISKAEYDSPTFNLDSPQGVLVPFCLESALSGIMGSWLIYSAYETTFEIPADWSKDNRVLLNFGAVDYKAVVYVNRKKVGEEHVGGYFEFTHDITSFLQSGSNELHVYVYDPTDMDRVQIPLGKQSLHKDHIFYVPCSGIWQTVWLESAPKEYITNFHMDADMDGKVNITIGSSGNGSSPVEVTVYELDSDEAKATGSGTTGTAFQFTVDSPKLWSPKSPTLYNLTIKLGDDEVKSYTGFRTVSQAVVDGIPRPLLNGEFIFWMGTLDQGFWPDGIYLAPTYDAMVYDLQKLQDIGYNMLRKHIKVEPALFYYAADKMGIMLIQDMPSLRTRVPKADAKCGESQPVKDTESQLEFNRELEVMIKQQRNYPSIVAWVIYNEGWGQADQPPWPEFELTNVVKSLDPTRLVDSVTGWFDHGAGDFHDNHKYANPQCGTPYYSTPSTPYDGKRIGFQGEFGGIGHNVSVANLWKDPWAIDHINQTYEIDADLDAWNYRAHVLLSELLGQVERYACSGAVWTQTTDVEGEVNGMLTYDRRILRPNLDQWNNDLNALYKAAAARTNGTAMMMPRAETFDGM</sequence>
<feature type="chain" id="PRO_5040108193" evidence="4">
    <location>
        <begin position="18"/>
        <end position="652"/>
    </location>
</feature>
<feature type="signal peptide" evidence="4">
    <location>
        <begin position="1"/>
        <end position="17"/>
    </location>
</feature>
<evidence type="ECO:0000256" key="2">
    <source>
        <dbReference type="ARBA" id="ARBA00022801"/>
    </source>
</evidence>
<dbReference type="Gene3D" id="2.60.40.10">
    <property type="entry name" value="Immunoglobulins"/>
    <property type="match status" value="1"/>
</dbReference>